<evidence type="ECO:0000256" key="2">
    <source>
        <dbReference type="ARBA" id="ARBA00034301"/>
    </source>
</evidence>
<dbReference type="PANTHER" id="PTHR42663">
    <property type="entry name" value="HYDROLASE C777.06C-RELATED-RELATED"/>
    <property type="match status" value="1"/>
</dbReference>
<feature type="domain" description="Metallo-beta-lactamase" evidence="4">
    <location>
        <begin position="62"/>
        <end position="224"/>
    </location>
</feature>
<organism evidence="5 6">
    <name type="scientific">Paenibacillus flagellatus</name>
    <dbReference type="NCBI Taxonomy" id="2211139"/>
    <lineage>
        <taxon>Bacteria</taxon>
        <taxon>Bacillati</taxon>
        <taxon>Bacillota</taxon>
        <taxon>Bacilli</taxon>
        <taxon>Bacillales</taxon>
        <taxon>Paenibacillaceae</taxon>
        <taxon>Paenibacillus</taxon>
    </lineage>
</organism>
<dbReference type="PANTHER" id="PTHR42663:SF6">
    <property type="entry name" value="HYDROLASE C777.06C-RELATED"/>
    <property type="match status" value="1"/>
</dbReference>
<comment type="function">
    <text evidence="2">Counteracts the endogenous Pycsar antiviral defense system. Phosphodiesterase that enables metal-dependent hydrolysis of host cyclic nucleotide Pycsar defense signals such as cCMP and cUMP.</text>
</comment>
<evidence type="ECO:0000259" key="4">
    <source>
        <dbReference type="Pfam" id="PF12706"/>
    </source>
</evidence>
<comment type="catalytic activity">
    <reaction evidence="1">
        <text>3',5'-cyclic CMP + H2O = CMP + H(+)</text>
        <dbReference type="Rhea" id="RHEA:72675"/>
        <dbReference type="ChEBI" id="CHEBI:15377"/>
        <dbReference type="ChEBI" id="CHEBI:15378"/>
        <dbReference type="ChEBI" id="CHEBI:58003"/>
        <dbReference type="ChEBI" id="CHEBI:60377"/>
    </reaction>
    <physiologicalReaction direction="left-to-right" evidence="1">
        <dbReference type="Rhea" id="RHEA:72676"/>
    </physiologicalReaction>
</comment>
<dbReference type="OrthoDB" id="9781189at2"/>
<gene>
    <name evidence="5" type="ORF">DLM86_27330</name>
</gene>
<dbReference type="SUPFAM" id="SSF56281">
    <property type="entry name" value="Metallo-hydrolase/oxidoreductase"/>
    <property type="match status" value="1"/>
</dbReference>
<dbReference type="RefSeq" id="WP_110843244.1">
    <property type="nucleotide sequence ID" value="NZ_QJVJ01000016.1"/>
</dbReference>
<evidence type="ECO:0000256" key="3">
    <source>
        <dbReference type="ARBA" id="ARBA00048505"/>
    </source>
</evidence>
<comment type="catalytic activity">
    <reaction evidence="3">
        <text>3',5'-cyclic UMP + H2O = UMP + H(+)</text>
        <dbReference type="Rhea" id="RHEA:70575"/>
        <dbReference type="ChEBI" id="CHEBI:15377"/>
        <dbReference type="ChEBI" id="CHEBI:15378"/>
        <dbReference type="ChEBI" id="CHEBI:57865"/>
        <dbReference type="ChEBI" id="CHEBI:184387"/>
    </reaction>
    <physiologicalReaction direction="left-to-right" evidence="3">
        <dbReference type="Rhea" id="RHEA:70576"/>
    </physiologicalReaction>
</comment>
<accession>A0A2V5JVM1</accession>
<reference evidence="5 6" key="1">
    <citation type="submission" date="2018-05" db="EMBL/GenBank/DDBJ databases">
        <title>Paenibacillus flagellatus sp. nov., isolated from selenium mineral soil.</title>
        <authorList>
            <person name="Dai X."/>
        </authorList>
    </citation>
    <scope>NUCLEOTIDE SEQUENCE [LARGE SCALE GENOMIC DNA]</scope>
    <source>
        <strain evidence="5 6">DXL2</strain>
    </source>
</reference>
<dbReference type="InterPro" id="IPR036866">
    <property type="entry name" value="RibonucZ/Hydroxyglut_hydro"/>
</dbReference>
<keyword evidence="5" id="KW-0456">Lyase</keyword>
<evidence type="ECO:0000313" key="5">
    <source>
        <dbReference type="EMBL" id="PYI50785.1"/>
    </source>
</evidence>
<comment type="caution">
    <text evidence="5">The sequence shown here is derived from an EMBL/GenBank/DDBJ whole genome shotgun (WGS) entry which is preliminary data.</text>
</comment>
<keyword evidence="6" id="KW-1185">Reference proteome</keyword>
<proteinExistence type="predicted"/>
<dbReference type="AlphaFoldDB" id="A0A2V5JVM1"/>
<dbReference type="EMBL" id="QJVJ01000016">
    <property type="protein sequence ID" value="PYI50785.1"/>
    <property type="molecule type" value="Genomic_DNA"/>
</dbReference>
<dbReference type="InterPro" id="IPR001279">
    <property type="entry name" value="Metallo-B-lactamas"/>
</dbReference>
<evidence type="ECO:0000256" key="1">
    <source>
        <dbReference type="ARBA" id="ARBA00034221"/>
    </source>
</evidence>
<dbReference type="Gene3D" id="3.60.15.10">
    <property type="entry name" value="Ribonuclease Z/Hydroxyacylglutathione hydrolase-like"/>
    <property type="match status" value="1"/>
</dbReference>
<dbReference type="GO" id="GO:0016829">
    <property type="term" value="F:lyase activity"/>
    <property type="evidence" value="ECO:0007669"/>
    <property type="project" value="UniProtKB-KW"/>
</dbReference>
<dbReference type="Proteomes" id="UP000247476">
    <property type="component" value="Unassembled WGS sequence"/>
</dbReference>
<dbReference type="Pfam" id="PF12706">
    <property type="entry name" value="Lactamase_B_2"/>
    <property type="match status" value="1"/>
</dbReference>
<protein>
    <submittedName>
        <fullName evidence="5">Carbon-phosphorus lyase</fullName>
    </submittedName>
</protein>
<evidence type="ECO:0000313" key="6">
    <source>
        <dbReference type="Proteomes" id="UP000247476"/>
    </source>
</evidence>
<name>A0A2V5JVM1_9BACL</name>
<sequence>MQLHFLGTAAAEGIPNAFCRCDTCREARRLGGKNIRTRSSVIIDRRLKVDFSADSYMQALRDDIDLGAIEHLLVTHTHYDHYHPQDLYNRVEGFAHGLDGPLHIYGNDNVIRLGIAAVESGSERYRFHRLLPFRPFSAGEYAVTPLLADHDRNETCLLYVIEKDGRKLLYGNDTGWFPEETWAWLQGKRIDYAILDCTHAYTNNPRNRNHMSIETIVDMQRAFREQGVLAENGRITVTHFTHNAGLQHDDWVRAFAPYGIEVAYDGKLDTV</sequence>